<gene>
    <name evidence="1" type="ORF">BAURA63_03274</name>
</gene>
<evidence type="ECO:0000313" key="2">
    <source>
        <dbReference type="Proteomes" id="UP000234327"/>
    </source>
</evidence>
<proteinExistence type="predicted"/>
<sequence length="122" mass="13606">MTWSDESSSVLTFSLRSNYVNSRGTDYMRFEVEVNGQTLVAHKIGFDSDTTYWAVYGLRPGDRVSLGVRSLRTVTTESWSRASRCFITVLDSATEYWERRGSLDLGYATTSAAAIPGESLRG</sequence>
<evidence type="ECO:0000313" key="1">
    <source>
        <dbReference type="EMBL" id="SMX98516.1"/>
    </source>
</evidence>
<dbReference type="Proteomes" id="UP000234327">
    <property type="component" value="Unassembled WGS sequence"/>
</dbReference>
<organism evidence="1 2">
    <name type="scientific">Brevibacterium aurantiacum</name>
    <dbReference type="NCBI Taxonomy" id="273384"/>
    <lineage>
        <taxon>Bacteria</taxon>
        <taxon>Bacillati</taxon>
        <taxon>Actinomycetota</taxon>
        <taxon>Actinomycetes</taxon>
        <taxon>Micrococcales</taxon>
        <taxon>Brevibacteriaceae</taxon>
        <taxon>Brevibacterium</taxon>
    </lineage>
</organism>
<reference evidence="1 2" key="1">
    <citation type="submission" date="2017-03" db="EMBL/GenBank/DDBJ databases">
        <authorList>
            <person name="Afonso C.L."/>
            <person name="Miller P.J."/>
            <person name="Scott M.A."/>
            <person name="Spackman E."/>
            <person name="Goraichik I."/>
            <person name="Dimitrov K.M."/>
            <person name="Suarez D.L."/>
            <person name="Swayne D.E."/>
        </authorList>
    </citation>
    <scope>NUCLEOTIDE SEQUENCE [LARGE SCALE GENOMIC DNA]</scope>
    <source>
        <strain evidence="2">6(3)</strain>
    </source>
</reference>
<accession>A0A2H1KFM7</accession>
<dbReference type="AlphaFoldDB" id="A0A2H1KFM7"/>
<name>A0A2H1KFM7_BREAU</name>
<dbReference type="EMBL" id="FXYZ01000020">
    <property type="protein sequence ID" value="SMX98516.1"/>
    <property type="molecule type" value="Genomic_DNA"/>
</dbReference>
<protein>
    <submittedName>
        <fullName evidence="1">Uncharacterized protein</fullName>
    </submittedName>
</protein>